<name>A0ACC3TXW8_9ASCO</name>
<gene>
    <name evidence="1" type="ORF">V1517DRAFT_312428</name>
</gene>
<evidence type="ECO:0000313" key="1">
    <source>
        <dbReference type="EMBL" id="KAK9326009.1"/>
    </source>
</evidence>
<reference evidence="2" key="1">
    <citation type="journal article" date="2024" name="Front. Bioeng. Biotechnol.">
        <title>Genome-scale model development and genomic sequencing of the oleaginous clade Lipomyces.</title>
        <authorList>
            <person name="Czajka J.J."/>
            <person name="Han Y."/>
            <person name="Kim J."/>
            <person name="Mondo S.J."/>
            <person name="Hofstad B.A."/>
            <person name="Robles A."/>
            <person name="Haridas S."/>
            <person name="Riley R."/>
            <person name="LaButti K."/>
            <person name="Pangilinan J."/>
            <person name="Andreopoulos W."/>
            <person name="Lipzen A."/>
            <person name="Yan J."/>
            <person name="Wang M."/>
            <person name="Ng V."/>
            <person name="Grigoriev I.V."/>
            <person name="Spatafora J.W."/>
            <person name="Magnuson J.K."/>
            <person name="Baker S.E."/>
            <person name="Pomraning K.R."/>
        </authorList>
    </citation>
    <scope>NUCLEOTIDE SEQUENCE [LARGE SCALE GENOMIC DNA]</scope>
    <source>
        <strain evidence="2">CBS 10300</strain>
    </source>
</reference>
<organism evidence="1 2">
    <name type="scientific">Lipomyces orientalis</name>
    <dbReference type="NCBI Taxonomy" id="1233043"/>
    <lineage>
        <taxon>Eukaryota</taxon>
        <taxon>Fungi</taxon>
        <taxon>Dikarya</taxon>
        <taxon>Ascomycota</taxon>
        <taxon>Saccharomycotina</taxon>
        <taxon>Lipomycetes</taxon>
        <taxon>Lipomycetales</taxon>
        <taxon>Lipomycetaceae</taxon>
        <taxon>Lipomyces</taxon>
    </lineage>
</organism>
<protein>
    <submittedName>
        <fullName evidence="1">Uncharacterized protein</fullName>
    </submittedName>
</protein>
<sequence>MDTENDDVESTYEYDDDEGDQLLGYQQVIRRVGRPEVSEEEWEEDGDDDDDYDAIEEDEDEVEEEEDEEETGVDPAAAAEQPLEGDSIEEDEEVFYIPLDLSAAPQSLDNISDCQVVDLHTGRPLISVGSRVYEGQWEDLIGTDMFFSQEAELIGISRQQVKLFPGKLVKKEDADAVNQGRLHGIDWRNPEKTKNRKTPLIDKIAEIDRKKGKDTKRSEEEDVEMAEACGS</sequence>
<dbReference type="Proteomes" id="UP001489719">
    <property type="component" value="Unassembled WGS sequence"/>
</dbReference>
<dbReference type="EMBL" id="MU970036">
    <property type="protein sequence ID" value="KAK9326009.1"/>
    <property type="molecule type" value="Genomic_DNA"/>
</dbReference>
<comment type="caution">
    <text evidence="1">The sequence shown here is derived from an EMBL/GenBank/DDBJ whole genome shotgun (WGS) entry which is preliminary data.</text>
</comment>
<evidence type="ECO:0000313" key="2">
    <source>
        <dbReference type="Proteomes" id="UP001489719"/>
    </source>
</evidence>
<accession>A0ACC3TXW8</accession>
<keyword evidence="2" id="KW-1185">Reference proteome</keyword>
<proteinExistence type="predicted"/>